<dbReference type="PROSITE" id="PS50932">
    <property type="entry name" value="HTH_LACI_2"/>
    <property type="match status" value="1"/>
</dbReference>
<keyword evidence="3" id="KW-0238">DNA-binding</keyword>
<organism evidence="6 7">
    <name type="scientific">Eubacterium plexicaudatum ASF492</name>
    <dbReference type="NCBI Taxonomy" id="1235802"/>
    <lineage>
        <taxon>Bacteria</taxon>
        <taxon>Bacillati</taxon>
        <taxon>Bacillota</taxon>
        <taxon>Clostridia</taxon>
        <taxon>Eubacteriales</taxon>
        <taxon>Eubacteriaceae</taxon>
        <taxon>Eubacterium</taxon>
    </lineage>
</organism>
<evidence type="ECO:0000256" key="3">
    <source>
        <dbReference type="ARBA" id="ARBA00023125"/>
    </source>
</evidence>
<dbReference type="HOGENOM" id="CLU_037628_6_2_9"/>
<comment type="caution">
    <text evidence="6">The sequence shown here is derived from an EMBL/GenBank/DDBJ whole genome shotgun (WGS) entry which is preliminary data.</text>
</comment>
<evidence type="ECO:0000256" key="4">
    <source>
        <dbReference type="ARBA" id="ARBA00023163"/>
    </source>
</evidence>
<reference evidence="6 7" key="1">
    <citation type="journal article" date="2014" name="Genome Announc.">
        <title>Draft genome sequences of the altered schaedler flora, a defined bacterial community from gnotobiotic mice.</title>
        <authorList>
            <person name="Wannemuehler M.J."/>
            <person name="Overstreet A.M."/>
            <person name="Ward D.V."/>
            <person name="Phillips G.J."/>
        </authorList>
    </citation>
    <scope>NUCLEOTIDE SEQUENCE [LARGE SCALE GENOMIC DNA]</scope>
    <source>
        <strain evidence="6 7">ASF492</strain>
    </source>
</reference>
<evidence type="ECO:0000256" key="1">
    <source>
        <dbReference type="ARBA" id="ARBA00022491"/>
    </source>
</evidence>
<evidence type="ECO:0000259" key="5">
    <source>
        <dbReference type="PROSITE" id="PS50932"/>
    </source>
</evidence>
<dbReference type="Gene3D" id="1.10.260.40">
    <property type="entry name" value="lambda repressor-like DNA-binding domains"/>
    <property type="match status" value="1"/>
</dbReference>
<accession>N2ABK7</accession>
<dbReference type="Pfam" id="PF00356">
    <property type="entry name" value="LacI"/>
    <property type="match status" value="1"/>
</dbReference>
<dbReference type="Proteomes" id="UP000012589">
    <property type="component" value="Unassembled WGS sequence"/>
</dbReference>
<name>N2ABK7_9FIRM</name>
<dbReference type="SUPFAM" id="SSF47413">
    <property type="entry name" value="lambda repressor-like DNA-binding domains"/>
    <property type="match status" value="1"/>
</dbReference>
<dbReference type="Gene3D" id="3.40.50.2300">
    <property type="match status" value="2"/>
</dbReference>
<dbReference type="InterPro" id="IPR000843">
    <property type="entry name" value="HTH_LacI"/>
</dbReference>
<dbReference type="GO" id="GO:0003700">
    <property type="term" value="F:DNA-binding transcription factor activity"/>
    <property type="evidence" value="ECO:0007669"/>
    <property type="project" value="TreeGrafter"/>
</dbReference>
<dbReference type="GO" id="GO:0000976">
    <property type="term" value="F:transcription cis-regulatory region binding"/>
    <property type="evidence" value="ECO:0007669"/>
    <property type="project" value="TreeGrafter"/>
</dbReference>
<dbReference type="STRING" id="1235802.C823_03475"/>
<dbReference type="PANTHER" id="PTHR30146">
    <property type="entry name" value="LACI-RELATED TRANSCRIPTIONAL REPRESSOR"/>
    <property type="match status" value="1"/>
</dbReference>
<dbReference type="PATRIC" id="fig|1235802.3.peg.3660"/>
<dbReference type="EMBL" id="AQFT01000101">
    <property type="protein sequence ID" value="EMZ23848.1"/>
    <property type="molecule type" value="Genomic_DNA"/>
</dbReference>
<feature type="domain" description="HTH lacI-type" evidence="5">
    <location>
        <begin position="6"/>
        <end position="49"/>
    </location>
</feature>
<dbReference type="InterPro" id="IPR010982">
    <property type="entry name" value="Lambda_DNA-bd_dom_sf"/>
</dbReference>
<keyword evidence="4" id="KW-0804">Transcription</keyword>
<proteinExistence type="predicted"/>
<protein>
    <recommendedName>
        <fullName evidence="5">HTH lacI-type domain-containing protein</fullName>
    </recommendedName>
</protein>
<keyword evidence="7" id="KW-1185">Reference proteome</keyword>
<dbReference type="SUPFAM" id="SSF53822">
    <property type="entry name" value="Periplasmic binding protein-like I"/>
    <property type="match status" value="1"/>
</dbReference>
<evidence type="ECO:0000313" key="6">
    <source>
        <dbReference type="EMBL" id="EMZ23848.1"/>
    </source>
</evidence>
<dbReference type="PANTHER" id="PTHR30146:SF148">
    <property type="entry name" value="HTH-TYPE TRANSCRIPTIONAL REPRESSOR PURR-RELATED"/>
    <property type="match status" value="1"/>
</dbReference>
<keyword evidence="1" id="KW-0678">Repressor</keyword>
<keyword evidence="2" id="KW-0805">Transcription regulation</keyword>
<evidence type="ECO:0000256" key="2">
    <source>
        <dbReference type="ARBA" id="ARBA00023015"/>
    </source>
</evidence>
<sequence>MGEKRITMSDIAQKLGLSINAVSLALNGKTGVSEKTRKKVLMMAEEMGYLDQSDKYTATYSIRNICILIEHRFFRDMYFYGRVLLGVESAAKEAGYDILVKSFDEKAEIVPECVEKRKVAGVIVIGKLSDEYIKRLKGYGTPLVLVDHISLEEPTDAVMTDNKEGSYKITKYLIKEGFTKIGFLGGLEYSPSVRERFWGYLETIRMLMKFPDFESSMEYAKKYSCLNKVEEYVIHNDAKGLEEAFRNITEIPQVFVCANDKMAILACKVLEDMGLRVPEDIGIVGFDDIELSKMVAPGLTTVHVYKDLLGRKGVERLIYRMEHPKERVEKIVMGVELIIRNSAKMR</sequence>
<dbReference type="eggNOG" id="COG1609">
    <property type="taxonomic scope" value="Bacteria"/>
</dbReference>
<evidence type="ECO:0000313" key="7">
    <source>
        <dbReference type="Proteomes" id="UP000012589"/>
    </source>
</evidence>
<dbReference type="SMART" id="SM00354">
    <property type="entry name" value="HTH_LACI"/>
    <property type="match status" value="1"/>
</dbReference>
<dbReference type="AlphaFoldDB" id="N2ABK7"/>
<dbReference type="Pfam" id="PF13377">
    <property type="entry name" value="Peripla_BP_3"/>
    <property type="match status" value="1"/>
</dbReference>
<dbReference type="CDD" id="cd01392">
    <property type="entry name" value="HTH_LacI"/>
    <property type="match status" value="1"/>
</dbReference>
<dbReference type="InterPro" id="IPR028082">
    <property type="entry name" value="Peripla_BP_I"/>
</dbReference>
<dbReference type="OrthoDB" id="1776574at2"/>
<dbReference type="InterPro" id="IPR046335">
    <property type="entry name" value="LacI/GalR-like_sensor"/>
</dbReference>
<gene>
    <name evidence="6" type="ORF">C823_03475</name>
</gene>